<evidence type="ECO:0000256" key="1">
    <source>
        <dbReference type="SAM" id="SignalP"/>
    </source>
</evidence>
<gene>
    <name evidence="2" type="ORF">MSAN_01386900</name>
</gene>
<evidence type="ECO:0000313" key="2">
    <source>
        <dbReference type="EMBL" id="KAF7354729.1"/>
    </source>
</evidence>
<dbReference type="Proteomes" id="UP000623467">
    <property type="component" value="Unassembled WGS sequence"/>
</dbReference>
<proteinExistence type="predicted"/>
<evidence type="ECO:0000313" key="3">
    <source>
        <dbReference type="Proteomes" id="UP000623467"/>
    </source>
</evidence>
<dbReference type="EMBL" id="JACAZH010000011">
    <property type="protein sequence ID" value="KAF7354729.1"/>
    <property type="molecule type" value="Genomic_DNA"/>
</dbReference>
<reference evidence="2" key="1">
    <citation type="submission" date="2020-05" db="EMBL/GenBank/DDBJ databases">
        <title>Mycena genomes resolve the evolution of fungal bioluminescence.</title>
        <authorList>
            <person name="Tsai I.J."/>
        </authorList>
    </citation>
    <scope>NUCLEOTIDE SEQUENCE</scope>
    <source>
        <strain evidence="2">160909Yilan</strain>
    </source>
</reference>
<accession>A0A8H7CY03</accession>
<dbReference type="OrthoDB" id="419616at2759"/>
<feature type="chain" id="PRO_5034777815" evidence="1">
    <location>
        <begin position="24"/>
        <end position="195"/>
    </location>
</feature>
<name>A0A8H7CY03_9AGAR</name>
<protein>
    <submittedName>
        <fullName evidence="2">Major facilitator superfamily</fullName>
    </submittedName>
</protein>
<comment type="caution">
    <text evidence="2">The sequence shown here is derived from an EMBL/GenBank/DDBJ whole genome shotgun (WGS) entry which is preliminary data.</text>
</comment>
<sequence length="195" mass="21569">MTLQLLVPLRCFAALTFTETSYSVLISLMYSTSIENGGLGFSSFQIGSIMGMWGTQDIFAHGHLCTLHPAFFEEAKHFIPFLDRLSAPGLEELGLEFGVRARWSNAHFTAFQLRARTITQIQWLYSSLTSDDLRAAVCHASSLTRLKITSCEDCINDLNALCYKAGVSPTARFALDDIGSDFTEHALAGMIGSRW</sequence>
<keyword evidence="3" id="KW-1185">Reference proteome</keyword>
<feature type="signal peptide" evidence="1">
    <location>
        <begin position="1"/>
        <end position="23"/>
    </location>
</feature>
<dbReference type="AlphaFoldDB" id="A0A8H7CY03"/>
<keyword evidence="1" id="KW-0732">Signal</keyword>
<organism evidence="2 3">
    <name type="scientific">Mycena sanguinolenta</name>
    <dbReference type="NCBI Taxonomy" id="230812"/>
    <lineage>
        <taxon>Eukaryota</taxon>
        <taxon>Fungi</taxon>
        <taxon>Dikarya</taxon>
        <taxon>Basidiomycota</taxon>
        <taxon>Agaricomycotina</taxon>
        <taxon>Agaricomycetes</taxon>
        <taxon>Agaricomycetidae</taxon>
        <taxon>Agaricales</taxon>
        <taxon>Marasmiineae</taxon>
        <taxon>Mycenaceae</taxon>
        <taxon>Mycena</taxon>
    </lineage>
</organism>